<dbReference type="GO" id="GO:0003729">
    <property type="term" value="F:mRNA binding"/>
    <property type="evidence" value="ECO:0007669"/>
    <property type="project" value="TreeGrafter"/>
</dbReference>
<keyword evidence="8 9" id="KW-0687">Ribonucleoprotein</keyword>
<dbReference type="SUPFAM" id="SSF50182">
    <property type="entry name" value="Sm-like ribonucleoproteins"/>
    <property type="match status" value="1"/>
</dbReference>
<comment type="similarity">
    <text evidence="2 9">Belongs to the snRNP Sm proteins family.</text>
</comment>
<organism evidence="12 13">
    <name type="scientific">Galdieria partita</name>
    <dbReference type="NCBI Taxonomy" id="83374"/>
    <lineage>
        <taxon>Eukaryota</taxon>
        <taxon>Rhodophyta</taxon>
        <taxon>Bangiophyceae</taxon>
        <taxon>Galdieriales</taxon>
        <taxon>Galdieriaceae</taxon>
        <taxon>Galdieria</taxon>
    </lineage>
</organism>
<dbReference type="InterPro" id="IPR010920">
    <property type="entry name" value="LSM_dom_sf"/>
</dbReference>
<name>A0A9C7Q216_9RHOD</name>
<gene>
    <name evidence="9" type="primary">LSM8</name>
    <name evidence="11" type="ORF">GpartN1_g3851.t1</name>
    <name evidence="12" type="ORF">GpartN1_g5528.t1</name>
</gene>
<evidence type="ECO:0000256" key="1">
    <source>
        <dbReference type="ARBA" id="ARBA00004123"/>
    </source>
</evidence>
<dbReference type="InterPro" id="IPR001163">
    <property type="entry name" value="Sm_dom_euk/arc"/>
</dbReference>
<evidence type="ECO:0000256" key="2">
    <source>
        <dbReference type="ARBA" id="ARBA00006850"/>
    </source>
</evidence>
<dbReference type="GO" id="GO:0071011">
    <property type="term" value="C:precatalytic spliceosome"/>
    <property type="evidence" value="ECO:0007669"/>
    <property type="project" value="TreeGrafter"/>
</dbReference>
<evidence type="ECO:0000256" key="8">
    <source>
        <dbReference type="ARBA" id="ARBA00023274"/>
    </source>
</evidence>
<evidence type="ECO:0000256" key="4">
    <source>
        <dbReference type="ARBA" id="ARBA00022728"/>
    </source>
</evidence>
<dbReference type="FunFam" id="2.30.30.100:FF:000027">
    <property type="entry name" value="U6 snRNA-associated Sm-like protein LSm8"/>
    <property type="match status" value="1"/>
</dbReference>
<dbReference type="AlphaFoldDB" id="A0A9C7Q216"/>
<comment type="subunit">
    <text evidence="9">LSm subunits form a heteromer with a doughnut shape.</text>
</comment>
<evidence type="ECO:0000259" key="10">
    <source>
        <dbReference type="PROSITE" id="PS52002"/>
    </source>
</evidence>
<reference evidence="12" key="2">
    <citation type="submission" date="2022-01" db="EMBL/GenBank/DDBJ databases">
        <authorList>
            <person name="Hirooka S."/>
            <person name="Miyagishima S.Y."/>
        </authorList>
    </citation>
    <scope>NUCLEOTIDE SEQUENCE</scope>
    <source>
        <strain evidence="12">NBRC 102759</strain>
    </source>
</reference>
<accession>A0A9C7Q216</accession>
<evidence type="ECO:0000313" key="13">
    <source>
        <dbReference type="Proteomes" id="UP001061958"/>
    </source>
</evidence>
<dbReference type="Gene3D" id="2.30.30.100">
    <property type="match status" value="1"/>
</dbReference>
<evidence type="ECO:0000256" key="9">
    <source>
        <dbReference type="RuleBase" id="RU365048"/>
    </source>
</evidence>
<dbReference type="PROSITE" id="PS52002">
    <property type="entry name" value="SM"/>
    <property type="match status" value="1"/>
</dbReference>
<keyword evidence="7 9" id="KW-0539">Nucleus</keyword>
<dbReference type="PANTHER" id="PTHR15588">
    <property type="entry name" value="LSM1"/>
    <property type="match status" value="1"/>
</dbReference>
<dbReference type="Proteomes" id="UP001061958">
    <property type="component" value="Unassembled WGS sequence"/>
</dbReference>
<evidence type="ECO:0000256" key="3">
    <source>
        <dbReference type="ARBA" id="ARBA00022664"/>
    </source>
</evidence>
<dbReference type="CDD" id="cd01727">
    <property type="entry name" value="LSm8"/>
    <property type="match status" value="1"/>
</dbReference>
<comment type="subcellular location">
    <subcellularLocation>
        <location evidence="1 9">Nucleus</location>
    </subcellularLocation>
</comment>
<keyword evidence="5 9" id="KW-0694">RNA-binding</keyword>
<keyword evidence="13" id="KW-1185">Reference proteome</keyword>
<evidence type="ECO:0000256" key="5">
    <source>
        <dbReference type="ARBA" id="ARBA00022884"/>
    </source>
</evidence>
<dbReference type="InterPro" id="IPR047575">
    <property type="entry name" value="Sm"/>
</dbReference>
<sequence length="95" mass="10341">MSLLSSYVDKTVSVVTNDGRILIGTLKGFDQSCNVILESTVERIFGTDVAMQEVAVGLYVLRGDDIAILGELDAEKESETDFQQIQAAPLRPVVH</sequence>
<dbReference type="PANTHER" id="PTHR15588:SF9">
    <property type="entry name" value="U6 SNRNA-ASSOCIATED SM-LIKE PROTEIN LSM8"/>
    <property type="match status" value="1"/>
</dbReference>
<dbReference type="EMBL" id="BQMJ01000046">
    <property type="protein sequence ID" value="GJQ13737.1"/>
    <property type="molecule type" value="Genomic_DNA"/>
</dbReference>
<dbReference type="GO" id="GO:0000398">
    <property type="term" value="P:mRNA splicing, via spliceosome"/>
    <property type="evidence" value="ECO:0007669"/>
    <property type="project" value="UniProtKB-UniRule"/>
</dbReference>
<protein>
    <recommendedName>
        <fullName evidence="9">U6 snRNA-associated Sm-like protein LSm8</fullName>
    </recommendedName>
</protein>
<dbReference type="InterPro" id="IPR044642">
    <property type="entry name" value="PTHR15588"/>
</dbReference>
<dbReference type="GO" id="GO:0046540">
    <property type="term" value="C:U4/U6 x U5 tri-snRNP complex"/>
    <property type="evidence" value="ECO:0007669"/>
    <property type="project" value="UniProtKB-UniRule"/>
</dbReference>
<keyword evidence="6 9" id="KW-0508">mRNA splicing</keyword>
<evidence type="ECO:0000256" key="6">
    <source>
        <dbReference type="ARBA" id="ARBA00023187"/>
    </source>
</evidence>
<evidence type="ECO:0000256" key="7">
    <source>
        <dbReference type="ARBA" id="ARBA00023242"/>
    </source>
</evidence>
<evidence type="ECO:0000313" key="12">
    <source>
        <dbReference type="EMBL" id="GJQ13737.1"/>
    </source>
</evidence>
<dbReference type="Pfam" id="PF01423">
    <property type="entry name" value="LSM"/>
    <property type="match status" value="1"/>
</dbReference>
<keyword evidence="4 9" id="KW-0747">Spliceosome</keyword>
<comment type="caution">
    <text evidence="12">The sequence shown here is derived from an EMBL/GenBank/DDBJ whole genome shotgun (WGS) entry which is preliminary data.</text>
</comment>
<comment type="function">
    <text evidence="9">Plays role in pre-mRNA splicing as component of the U4/U6-U5 tri-snRNP complex that is involved in spliceosome assembly, and as component of the precatalytic spliceosome (spliceosome B complex). The heptameric LSM2-8 complex binds specifically to the 3'-terminal U-tract of U6 snRNA.</text>
</comment>
<dbReference type="EMBL" id="BQMJ01000029">
    <property type="protein sequence ID" value="GJQ12060.1"/>
    <property type="molecule type" value="Genomic_DNA"/>
</dbReference>
<dbReference type="OrthoDB" id="10263346at2759"/>
<proteinExistence type="inferred from homology"/>
<dbReference type="InterPro" id="IPR034103">
    <property type="entry name" value="Lsm8"/>
</dbReference>
<dbReference type="GO" id="GO:0005688">
    <property type="term" value="C:U6 snRNP"/>
    <property type="evidence" value="ECO:0007669"/>
    <property type="project" value="UniProtKB-UniRule"/>
</dbReference>
<dbReference type="SMART" id="SM00651">
    <property type="entry name" value="Sm"/>
    <property type="match status" value="1"/>
</dbReference>
<reference evidence="12" key="1">
    <citation type="journal article" date="2022" name="Proc. Natl. Acad. Sci. U.S.A.">
        <title>Life cycle and functional genomics of the unicellular red alga Galdieria for elucidating algal and plant evolution and industrial use.</title>
        <authorList>
            <person name="Hirooka S."/>
            <person name="Itabashi T."/>
            <person name="Ichinose T.M."/>
            <person name="Onuma R."/>
            <person name="Fujiwara T."/>
            <person name="Yamashita S."/>
            <person name="Jong L.W."/>
            <person name="Tomita R."/>
            <person name="Iwane A.H."/>
            <person name="Miyagishima S.Y."/>
        </authorList>
    </citation>
    <scope>NUCLEOTIDE SEQUENCE</scope>
    <source>
        <strain evidence="12">NBRC 102759</strain>
    </source>
</reference>
<evidence type="ECO:0000313" key="11">
    <source>
        <dbReference type="EMBL" id="GJQ12060.1"/>
    </source>
</evidence>
<keyword evidence="3 9" id="KW-0507">mRNA processing</keyword>
<feature type="domain" description="Sm" evidence="10">
    <location>
        <begin position="1"/>
        <end position="75"/>
    </location>
</feature>